<organism evidence="1 2">
    <name type="scientific">Mesomycoplasma hyopneumoniae</name>
    <name type="common">Mycoplasma hyopneumoniae</name>
    <dbReference type="NCBI Taxonomy" id="2099"/>
    <lineage>
        <taxon>Bacteria</taxon>
        <taxon>Bacillati</taxon>
        <taxon>Mycoplasmatota</taxon>
        <taxon>Mycoplasmoidales</taxon>
        <taxon>Metamycoplasmataceae</taxon>
        <taxon>Mesomycoplasma</taxon>
    </lineage>
</organism>
<gene>
    <name evidence="1" type="ORF">CIB43_00339</name>
</gene>
<dbReference type="SUPFAM" id="SSF160443">
    <property type="entry name" value="SMR domain-like"/>
    <property type="match status" value="1"/>
</dbReference>
<sequence>MEFNKFFKFYGIIIQLNFWFKTKNIIKYEIQVRMKFGKKEKKFHFGYWDEIQKLTIKSNSNIKDFYPYNEKTFDFHGFDRQKTAAVVENLIFELKNSKIRCINLISGIGFGHLYEQILDNLQSYEGQFKLDLHNPGLIRVCKN</sequence>
<evidence type="ECO:0000313" key="2">
    <source>
        <dbReference type="Proteomes" id="UP000215452"/>
    </source>
</evidence>
<evidence type="ECO:0000313" key="1">
    <source>
        <dbReference type="EMBL" id="ASU14241.1"/>
    </source>
</evidence>
<reference evidence="1 2" key="1">
    <citation type="submission" date="2017-08" db="EMBL/GenBank/DDBJ databases">
        <title>The complete genome sequence of a Mycoplasma hyopneumoniae isolate in Korea.</title>
        <authorList>
            <person name="Han J."/>
            <person name="Lee N."/>
        </authorList>
    </citation>
    <scope>NUCLEOTIDE SEQUENCE [LARGE SCALE GENOMIC DNA]</scope>
    <source>
        <strain evidence="1 2">KM014</strain>
    </source>
</reference>
<dbReference type="Proteomes" id="UP000215452">
    <property type="component" value="Chromosome"/>
</dbReference>
<protein>
    <recommendedName>
        <fullName evidence="3">Smr domain-containing protein</fullName>
    </recommendedName>
</protein>
<dbReference type="InterPro" id="IPR036063">
    <property type="entry name" value="Smr_dom_sf"/>
</dbReference>
<dbReference type="EMBL" id="CP022714">
    <property type="protein sequence ID" value="ASU14241.1"/>
    <property type="molecule type" value="Genomic_DNA"/>
</dbReference>
<accession>A0A223M9L2</accession>
<proteinExistence type="predicted"/>
<evidence type="ECO:0008006" key="3">
    <source>
        <dbReference type="Google" id="ProtNLM"/>
    </source>
</evidence>
<dbReference type="AlphaFoldDB" id="A0A223M9L2"/>
<name>A0A223M9L2_MESHO</name>